<comment type="caution">
    <text evidence="3">The sequence shown here is derived from an EMBL/GenBank/DDBJ whole genome shotgun (WGS) entry which is preliminary data.</text>
</comment>
<dbReference type="PANTHER" id="PTHR46093:SF18">
    <property type="entry name" value="FIBRONECTIN TYPE-III DOMAIN-CONTAINING PROTEIN"/>
    <property type="match status" value="1"/>
</dbReference>
<reference evidence="3 4" key="1">
    <citation type="submission" date="2020-04" db="EMBL/GenBank/DDBJ databases">
        <title>Perkinsus olseni comparative genomics.</title>
        <authorList>
            <person name="Bogema D.R."/>
        </authorList>
    </citation>
    <scope>NUCLEOTIDE SEQUENCE [LARGE SCALE GENOMIC DNA]</scope>
    <source>
        <strain evidence="3 4">ATCC PRA-207</strain>
    </source>
</reference>
<dbReference type="InterPro" id="IPR015915">
    <property type="entry name" value="Kelch-typ_b-propeller"/>
</dbReference>
<proteinExistence type="predicted"/>
<dbReference type="Proteomes" id="UP000553632">
    <property type="component" value="Unassembled WGS sequence"/>
</dbReference>
<dbReference type="PANTHER" id="PTHR46093">
    <property type="entry name" value="ACYL-COA-BINDING DOMAIN-CONTAINING PROTEIN 5"/>
    <property type="match status" value="1"/>
</dbReference>
<keyword evidence="2" id="KW-0677">Repeat</keyword>
<evidence type="ECO:0000256" key="2">
    <source>
        <dbReference type="ARBA" id="ARBA00022737"/>
    </source>
</evidence>
<dbReference type="AlphaFoldDB" id="A0A7J6Q4C5"/>
<dbReference type="EMBL" id="JABANO010035493">
    <property type="protein sequence ID" value="KAF4703404.1"/>
    <property type="molecule type" value="Genomic_DNA"/>
</dbReference>
<accession>A0A7J6Q4C5</accession>
<dbReference type="SUPFAM" id="SSF50965">
    <property type="entry name" value="Galactose oxidase, central domain"/>
    <property type="match status" value="1"/>
</dbReference>
<evidence type="ECO:0000313" key="3">
    <source>
        <dbReference type="EMBL" id="KAF4703404.1"/>
    </source>
</evidence>
<protein>
    <submittedName>
        <fullName evidence="3">Uncharacterized protein</fullName>
    </submittedName>
</protein>
<name>A0A7J6Q4C5_PEROL</name>
<dbReference type="Gene3D" id="2.120.10.80">
    <property type="entry name" value="Kelch-type beta propeller"/>
    <property type="match status" value="1"/>
</dbReference>
<organism evidence="3 4">
    <name type="scientific">Perkinsus olseni</name>
    <name type="common">Perkinsus atlanticus</name>
    <dbReference type="NCBI Taxonomy" id="32597"/>
    <lineage>
        <taxon>Eukaryota</taxon>
        <taxon>Sar</taxon>
        <taxon>Alveolata</taxon>
        <taxon>Perkinsozoa</taxon>
        <taxon>Perkinsea</taxon>
        <taxon>Perkinsida</taxon>
        <taxon>Perkinsidae</taxon>
        <taxon>Perkinsus</taxon>
    </lineage>
</organism>
<keyword evidence="1" id="KW-0880">Kelch repeat</keyword>
<evidence type="ECO:0000256" key="1">
    <source>
        <dbReference type="ARBA" id="ARBA00022441"/>
    </source>
</evidence>
<dbReference type="InterPro" id="IPR011043">
    <property type="entry name" value="Gal_Oxase/kelch_b-propeller"/>
</dbReference>
<evidence type="ECO:0000313" key="4">
    <source>
        <dbReference type="Proteomes" id="UP000553632"/>
    </source>
</evidence>
<feature type="non-terminal residue" evidence="3">
    <location>
        <position position="92"/>
    </location>
</feature>
<keyword evidence="4" id="KW-1185">Reference proteome</keyword>
<sequence length="92" mass="10028">MLSTEAPEPELAVRNLVLSVCDLKQHGDTPSARAAARAATLGTRMYVFGGADDRRSFGNDGEVHLLEIEQMKWSRLQGTGDLPAARFGHTFN</sequence>
<gene>
    <name evidence="3" type="ORF">FOZ63_017329</name>
</gene>